<feature type="region of interest" description="Disordered" evidence="1">
    <location>
        <begin position="227"/>
        <end position="308"/>
    </location>
</feature>
<dbReference type="Proteomes" id="UP000201566">
    <property type="component" value="Segment"/>
</dbReference>
<organism evidence="2 3">
    <name type="scientific">Pandoravirus dulcis</name>
    <dbReference type="NCBI Taxonomy" id="1349409"/>
    <lineage>
        <taxon>Viruses</taxon>
        <taxon>Pandoravirus</taxon>
    </lineage>
</organism>
<dbReference type="KEGG" id="vg:16511836"/>
<protein>
    <submittedName>
        <fullName evidence="2">Ribonuclease H</fullName>
    </submittedName>
</protein>
<feature type="compositionally biased region" description="Pro residues" evidence="1">
    <location>
        <begin position="133"/>
        <end position="142"/>
    </location>
</feature>
<sequence length="320" mass="33911">MLCALPEPYYAHRHQRRAAVGCVRIAFKWIFDGFRPDRECKGLDLYLEPTKESWIQHEVDILSHLGWAIGRYFAPVGLPSALATPRPLLAAVAPHVVSKGTARGKVRPRDDTDAATADTSGKRRGRSARRRPPAPTPEPDGPPTGDHAAVSLIPRRRPRQATDGPSWPSSLASPVPLQQPPSTTTCQAPSSSISSNRSTTLATMPTTTTIAVAVGAVPVSAFYRGEGDAGGRTGPQADGAIDKDGAAARAPSMRDAAAPPFAARRRAASSESERSARSRYANRTSAEARSMAHASARSTSTSTGSVPRAVTQPLAFHVGM</sequence>
<evidence type="ECO:0000313" key="2">
    <source>
        <dbReference type="EMBL" id="AGO82358.2"/>
    </source>
</evidence>
<reference evidence="2 3" key="1">
    <citation type="journal article" date="2013" name="Science">
        <title>Pandoraviruses: amoeba viruses with genomes up to 2.5 Mb reaching that of parasitic eukaryotes.</title>
        <authorList>
            <person name="Philippe N."/>
            <person name="Legendre M."/>
            <person name="Doutre G."/>
            <person name="Coute Y."/>
            <person name="Poirot O."/>
            <person name="Lescot M."/>
            <person name="Arslan D."/>
            <person name="Seltzer V."/>
            <person name="Bertaux L."/>
            <person name="Bruley C."/>
            <person name="Garin J."/>
            <person name="Claverie J.M."/>
            <person name="Abergel C."/>
        </authorList>
    </citation>
    <scope>NUCLEOTIDE SEQUENCE [LARGE SCALE GENOMIC DNA]</scope>
    <source>
        <strain evidence="2">Melbourne</strain>
    </source>
</reference>
<accession>S4VPW7</accession>
<feature type="compositionally biased region" description="Polar residues" evidence="1">
    <location>
        <begin position="180"/>
        <end position="189"/>
    </location>
</feature>
<feature type="compositionally biased region" description="Low complexity" evidence="1">
    <location>
        <begin position="285"/>
        <end position="305"/>
    </location>
</feature>
<feature type="compositionally biased region" description="Low complexity" evidence="1">
    <location>
        <begin position="247"/>
        <end position="262"/>
    </location>
</feature>
<feature type="compositionally biased region" description="Basic residues" evidence="1">
    <location>
        <begin position="122"/>
        <end position="132"/>
    </location>
</feature>
<gene>
    <name evidence="2" type="ORF">pdul_cds_342</name>
</gene>
<evidence type="ECO:0000313" key="3">
    <source>
        <dbReference type="Proteomes" id="UP000201566"/>
    </source>
</evidence>
<evidence type="ECO:0000256" key="1">
    <source>
        <dbReference type="SAM" id="MobiDB-lite"/>
    </source>
</evidence>
<feature type="region of interest" description="Disordered" evidence="1">
    <location>
        <begin position="98"/>
        <end position="200"/>
    </location>
</feature>
<dbReference type="EMBL" id="KC977570">
    <property type="protein sequence ID" value="AGO82358.2"/>
    <property type="molecule type" value="Genomic_DNA"/>
</dbReference>
<feature type="compositionally biased region" description="Low complexity" evidence="1">
    <location>
        <begin position="190"/>
        <end position="200"/>
    </location>
</feature>
<dbReference type="GeneID" id="16511836"/>
<dbReference type="RefSeq" id="YP_008319027.2">
    <property type="nucleotide sequence ID" value="NC_021858.1"/>
</dbReference>
<proteinExistence type="predicted"/>
<name>S4VPW7_9VIRU</name>